<keyword evidence="9" id="KW-1185">Reference proteome</keyword>
<feature type="transmembrane region" description="Helical" evidence="6">
    <location>
        <begin position="228"/>
        <end position="251"/>
    </location>
</feature>
<dbReference type="InterPro" id="IPR036259">
    <property type="entry name" value="MFS_trans_sf"/>
</dbReference>
<feature type="transmembrane region" description="Helical" evidence="6">
    <location>
        <begin position="304"/>
        <end position="323"/>
    </location>
</feature>
<accession>A0ABR4HE37</accession>
<feature type="transmembrane region" description="Helical" evidence="6">
    <location>
        <begin position="197"/>
        <end position="216"/>
    </location>
</feature>
<keyword evidence="2" id="KW-0813">Transport</keyword>
<evidence type="ECO:0000256" key="4">
    <source>
        <dbReference type="ARBA" id="ARBA00022989"/>
    </source>
</evidence>
<feature type="transmembrane region" description="Helical" evidence="6">
    <location>
        <begin position="459"/>
        <end position="480"/>
    </location>
</feature>
<feature type="transmembrane region" description="Helical" evidence="6">
    <location>
        <begin position="103"/>
        <end position="123"/>
    </location>
</feature>
<feature type="transmembrane region" description="Helical" evidence="6">
    <location>
        <begin position="366"/>
        <end position="387"/>
    </location>
</feature>
<gene>
    <name evidence="8" type="ORF">BJX63DRAFT_214119</name>
</gene>
<dbReference type="InterPro" id="IPR011701">
    <property type="entry name" value="MFS"/>
</dbReference>
<feature type="transmembrane region" description="Helical" evidence="6">
    <location>
        <begin position="426"/>
        <end position="447"/>
    </location>
</feature>
<organism evidence="8 9">
    <name type="scientific">Aspergillus granulosus</name>
    <dbReference type="NCBI Taxonomy" id="176169"/>
    <lineage>
        <taxon>Eukaryota</taxon>
        <taxon>Fungi</taxon>
        <taxon>Dikarya</taxon>
        <taxon>Ascomycota</taxon>
        <taxon>Pezizomycotina</taxon>
        <taxon>Eurotiomycetes</taxon>
        <taxon>Eurotiomycetidae</taxon>
        <taxon>Eurotiales</taxon>
        <taxon>Aspergillaceae</taxon>
        <taxon>Aspergillus</taxon>
        <taxon>Aspergillus subgen. Nidulantes</taxon>
    </lineage>
</organism>
<dbReference type="Gene3D" id="1.20.1250.20">
    <property type="entry name" value="MFS general substrate transporter like domains"/>
    <property type="match status" value="2"/>
</dbReference>
<evidence type="ECO:0000313" key="8">
    <source>
        <dbReference type="EMBL" id="KAL2813739.1"/>
    </source>
</evidence>
<keyword evidence="3 6" id="KW-0812">Transmembrane</keyword>
<dbReference type="SUPFAM" id="SSF103473">
    <property type="entry name" value="MFS general substrate transporter"/>
    <property type="match status" value="1"/>
</dbReference>
<dbReference type="InterPro" id="IPR020846">
    <property type="entry name" value="MFS_dom"/>
</dbReference>
<evidence type="ECO:0000313" key="9">
    <source>
        <dbReference type="Proteomes" id="UP001610334"/>
    </source>
</evidence>
<feature type="transmembrane region" description="Helical" evidence="6">
    <location>
        <begin position="166"/>
        <end position="185"/>
    </location>
</feature>
<feature type="transmembrane region" description="Helical" evidence="6">
    <location>
        <begin position="393"/>
        <end position="414"/>
    </location>
</feature>
<keyword evidence="5 6" id="KW-0472">Membrane</keyword>
<comment type="caution">
    <text evidence="8">The sequence shown here is derived from an EMBL/GenBank/DDBJ whole genome shotgun (WGS) entry which is preliminary data.</text>
</comment>
<evidence type="ECO:0000259" key="7">
    <source>
        <dbReference type="PROSITE" id="PS50850"/>
    </source>
</evidence>
<feature type="transmembrane region" description="Helical" evidence="6">
    <location>
        <begin position="335"/>
        <end position="354"/>
    </location>
</feature>
<evidence type="ECO:0000256" key="3">
    <source>
        <dbReference type="ARBA" id="ARBA00022692"/>
    </source>
</evidence>
<protein>
    <submittedName>
        <fullName evidence="8">Major facilitator superfamily domain-containing protein</fullName>
    </submittedName>
</protein>
<feature type="transmembrane region" description="Helical" evidence="6">
    <location>
        <begin position="135"/>
        <end position="154"/>
    </location>
</feature>
<evidence type="ECO:0000256" key="2">
    <source>
        <dbReference type="ARBA" id="ARBA00022448"/>
    </source>
</evidence>
<dbReference type="PROSITE" id="PS50850">
    <property type="entry name" value="MFS"/>
    <property type="match status" value="1"/>
</dbReference>
<dbReference type="PANTHER" id="PTHR43791:SF92">
    <property type="entry name" value="AGL026WP"/>
    <property type="match status" value="1"/>
</dbReference>
<sequence length="510" mass="56213">MSPRNSISQDPEGDLYKSHVDNVEVVQETANSNRPNPRKEAPAYVAGLTPEEREEAERALVRKIDIRLLPMTIIMYILNYLDRNNIAAARLAGLETDLGLKGVEYQTCVSILFVGYLLMQIPSNLLLNKFGKPSIYLPCAMILWGIISTCTAATQNYAGLVATRFFLGFVEAAYFPGCLYFLSAWYTRKELGFRTAALYSGSLLSGAFSGLIAAGITGNMDYKLGLRAWRWLFIIEGVITIVVAIIAIFVLPNFPRTTTWLSEEEKQLATWRLEEDIGEDDWVDSEQQSFLHGVVLAFSDIKTWILMLLILCIVSSASVTNFFPTVVETLNYGKIETLLLTAPPYVLAVITAFANAWHADRTGERYFHITLPLYVAVAAFIIAATTTSVAPRYLSMMLMVPSLYTGYVVALGWISNTLPRPASKRAAALAGINCVSNASSIYASYMYPDSDKPRFVTAMSVNCVTAFVAILSATALRIILVRLNKKLDRGEGISGGVPGQASARGFRFLV</sequence>
<evidence type="ECO:0000256" key="1">
    <source>
        <dbReference type="ARBA" id="ARBA00004141"/>
    </source>
</evidence>
<dbReference type="Proteomes" id="UP001610334">
    <property type="component" value="Unassembled WGS sequence"/>
</dbReference>
<evidence type="ECO:0000256" key="5">
    <source>
        <dbReference type="ARBA" id="ARBA00023136"/>
    </source>
</evidence>
<name>A0ABR4HE37_9EURO</name>
<reference evidence="8 9" key="1">
    <citation type="submission" date="2024-07" db="EMBL/GenBank/DDBJ databases">
        <title>Section-level genome sequencing and comparative genomics of Aspergillus sections Usti and Cavernicolus.</title>
        <authorList>
            <consortium name="Lawrence Berkeley National Laboratory"/>
            <person name="Nybo J.L."/>
            <person name="Vesth T.C."/>
            <person name="Theobald S."/>
            <person name="Frisvad J.C."/>
            <person name="Larsen T.O."/>
            <person name="Kjaerboelling I."/>
            <person name="Rothschild-Mancinelli K."/>
            <person name="Lyhne E.K."/>
            <person name="Kogle M.E."/>
            <person name="Barry K."/>
            <person name="Clum A."/>
            <person name="Na H."/>
            <person name="Ledsgaard L."/>
            <person name="Lin J."/>
            <person name="Lipzen A."/>
            <person name="Kuo A."/>
            <person name="Riley R."/>
            <person name="Mondo S."/>
            <person name="Labutti K."/>
            <person name="Haridas S."/>
            <person name="Pangalinan J."/>
            <person name="Salamov A.A."/>
            <person name="Simmons B.A."/>
            <person name="Magnuson J.K."/>
            <person name="Chen J."/>
            <person name="Drula E."/>
            <person name="Henrissat B."/>
            <person name="Wiebenga A."/>
            <person name="Lubbers R.J."/>
            <person name="Gomes A.C."/>
            <person name="Makela M.R."/>
            <person name="Stajich J."/>
            <person name="Grigoriev I.V."/>
            <person name="Mortensen U.H."/>
            <person name="De Vries R.P."/>
            <person name="Baker S.E."/>
            <person name="Andersen M.R."/>
        </authorList>
    </citation>
    <scope>NUCLEOTIDE SEQUENCE [LARGE SCALE GENOMIC DNA]</scope>
    <source>
        <strain evidence="8 9">CBS 588.65</strain>
    </source>
</reference>
<evidence type="ECO:0000256" key="6">
    <source>
        <dbReference type="SAM" id="Phobius"/>
    </source>
</evidence>
<proteinExistence type="predicted"/>
<feature type="domain" description="Major facilitator superfamily (MFS) profile" evidence="7">
    <location>
        <begin position="68"/>
        <end position="489"/>
    </location>
</feature>
<dbReference type="Pfam" id="PF07690">
    <property type="entry name" value="MFS_1"/>
    <property type="match status" value="1"/>
</dbReference>
<dbReference type="EMBL" id="JBFXLT010000038">
    <property type="protein sequence ID" value="KAL2813739.1"/>
    <property type="molecule type" value="Genomic_DNA"/>
</dbReference>
<dbReference type="PANTHER" id="PTHR43791">
    <property type="entry name" value="PERMEASE-RELATED"/>
    <property type="match status" value="1"/>
</dbReference>
<comment type="subcellular location">
    <subcellularLocation>
        <location evidence="1">Membrane</location>
        <topology evidence="1">Multi-pass membrane protein</topology>
    </subcellularLocation>
</comment>
<keyword evidence="4 6" id="KW-1133">Transmembrane helix</keyword>